<dbReference type="Proteomes" id="UP000248808">
    <property type="component" value="Chromosome 1"/>
</dbReference>
<feature type="chain" id="PRO_5033337788" evidence="1">
    <location>
        <begin position="20"/>
        <end position="70"/>
    </location>
</feature>
<dbReference type="Proteomes" id="UP000316282">
    <property type="component" value="Unassembled WGS sequence"/>
</dbReference>
<reference evidence="4 6" key="2">
    <citation type="submission" date="2019-01" db="EMBL/GenBank/DDBJ databases">
        <title>Comparative genomic analysis identifies haemin-independent Haemophilus haemolyticus: a formal re-classification of Haemophilus intermedius.</title>
        <authorList>
            <person name="Harris T.M."/>
            <person name="Price E.P."/>
            <person name="Sarovich D.S."/>
            <person name="Norskov-Lauritsen N."/>
            <person name="Beissbarth J."/>
            <person name="Chang A.B."/>
            <person name="Smith-Vaughan H.C."/>
        </authorList>
    </citation>
    <scope>NUCLEOTIDE SEQUENCE [LARGE SCALE GENOMIC DNA]</scope>
    <source>
        <strain evidence="4 6">60982 B Hi-1</strain>
    </source>
</reference>
<evidence type="ECO:0000313" key="5">
    <source>
        <dbReference type="Proteomes" id="UP000248808"/>
    </source>
</evidence>
<gene>
    <name evidence="4" type="ORF">EUX52_07275</name>
    <name evidence="3" type="ORF">NCTC10839_01261</name>
</gene>
<accession>A0A2X4R6C4</accession>
<evidence type="ECO:0000313" key="6">
    <source>
        <dbReference type="Proteomes" id="UP000316282"/>
    </source>
</evidence>
<keyword evidence="1" id="KW-0732">Signal</keyword>
<evidence type="ECO:0000313" key="3">
    <source>
        <dbReference type="EMBL" id="SQH97351.1"/>
    </source>
</evidence>
<dbReference type="AlphaFoldDB" id="A0A2X4R6C4"/>
<evidence type="ECO:0000313" key="4">
    <source>
        <dbReference type="EMBL" id="TPH20612.1"/>
    </source>
</evidence>
<evidence type="ECO:0000256" key="1">
    <source>
        <dbReference type="SAM" id="SignalP"/>
    </source>
</evidence>
<dbReference type="EMBL" id="SDPD01000009">
    <property type="protein sequence ID" value="TPH20612.1"/>
    <property type="molecule type" value="Genomic_DNA"/>
</dbReference>
<sequence length="70" mass="8095">MKKLFLFSMLLTITLPINAGVRCSDFNTQEEAQRYYETHHAYHLDRDRDGEACECLPGGSKYGSSRCKKY</sequence>
<dbReference type="InterPro" id="IPR008613">
    <property type="entry name" value="Excalibur_Ca-bd_domain"/>
</dbReference>
<organism evidence="3 5">
    <name type="scientific">Haemophilus haemolyticus</name>
    <dbReference type="NCBI Taxonomy" id="726"/>
    <lineage>
        <taxon>Bacteria</taxon>
        <taxon>Pseudomonadati</taxon>
        <taxon>Pseudomonadota</taxon>
        <taxon>Gammaproteobacteria</taxon>
        <taxon>Pasteurellales</taxon>
        <taxon>Pasteurellaceae</taxon>
        <taxon>Haemophilus</taxon>
    </lineage>
</organism>
<evidence type="ECO:0000259" key="2">
    <source>
        <dbReference type="SMART" id="SM00894"/>
    </source>
</evidence>
<proteinExistence type="predicted"/>
<reference evidence="3 5" key="1">
    <citation type="submission" date="2018-06" db="EMBL/GenBank/DDBJ databases">
        <authorList>
            <consortium name="Pathogen Informatics"/>
            <person name="Doyle S."/>
        </authorList>
    </citation>
    <scope>NUCLEOTIDE SEQUENCE [LARGE SCALE GENOMIC DNA]</scope>
    <source>
        <strain evidence="3 5">NCTC10839</strain>
    </source>
</reference>
<dbReference type="EMBL" id="LS483458">
    <property type="protein sequence ID" value="SQH97351.1"/>
    <property type="molecule type" value="Genomic_DNA"/>
</dbReference>
<feature type="domain" description="Excalibur calcium-binding" evidence="2">
    <location>
        <begin position="19"/>
        <end position="54"/>
    </location>
</feature>
<feature type="signal peptide" evidence="1">
    <location>
        <begin position="1"/>
        <end position="19"/>
    </location>
</feature>
<dbReference type="SMART" id="SM00894">
    <property type="entry name" value="Excalibur"/>
    <property type="match status" value="1"/>
</dbReference>
<dbReference type="Pfam" id="PF05901">
    <property type="entry name" value="Excalibur"/>
    <property type="match status" value="1"/>
</dbReference>
<protein>
    <submittedName>
        <fullName evidence="3 4">Excalibur calcium-binding domain</fullName>
    </submittedName>
</protein>
<name>A0A2X4R6C4_HAEHA</name>
<dbReference type="KEGG" id="hhz:NCTC10839_01261"/>